<keyword evidence="2" id="KW-1185">Reference proteome</keyword>
<proteinExistence type="predicted"/>
<dbReference type="Proteomes" id="UP001283361">
    <property type="component" value="Unassembled WGS sequence"/>
</dbReference>
<dbReference type="AlphaFoldDB" id="A0AAE1A8G5"/>
<accession>A0AAE1A8G5</accession>
<dbReference type="PANTHER" id="PTHR33206">
    <property type="entry name" value="PROTEIN CBG10425"/>
    <property type="match status" value="1"/>
</dbReference>
<evidence type="ECO:0000313" key="2">
    <source>
        <dbReference type="Proteomes" id="UP001283361"/>
    </source>
</evidence>
<protein>
    <recommendedName>
        <fullName evidence="3">DNA-directed DNA polymerase</fullName>
    </recommendedName>
</protein>
<dbReference type="PANTHER" id="PTHR33206:SF1">
    <property type="entry name" value="DNA-DIRECTED DNA POLYMERASE"/>
    <property type="match status" value="1"/>
</dbReference>
<sequence>MKRGSPSFVVITVRSHRVSWGTTQIVYLWTLAQEMPTAYPVRRRKSNNFQPESVDKFGRFSREWLEWVVREKNITLRHKSNNKEKTLGDRHLRVDGWDAENNTVYRFHRSFFHGYDCHKTEGCGDVNLFNKKSILRTVYDGRLFGLVRCDIAVPESLRAHFSEMPPIFKNIEVSREDIGSFMGKYVDEHKLLSQPLSRNGDIDPAKVILAETFKLLGNSAYGKSIENLENPRDVVYSTSEKSWATRQQPLFQNVSDYQLCESDTWCCPLTLSKRRLNLTFLTNSIKNIPGGSWTKLVTLVTSNLSRPELAVKPGIRSRVAKNGSFSTTQRRDCSRKVCEDAISTEPLLL</sequence>
<reference evidence="1" key="1">
    <citation type="journal article" date="2023" name="G3 (Bethesda)">
        <title>A reference genome for the long-term kleptoplast-retaining sea slug Elysia crispata morphotype clarki.</title>
        <authorList>
            <person name="Eastman K.E."/>
            <person name="Pendleton A.L."/>
            <person name="Shaikh M.A."/>
            <person name="Suttiyut T."/>
            <person name="Ogas R."/>
            <person name="Tomko P."/>
            <person name="Gavelis G."/>
            <person name="Widhalm J.R."/>
            <person name="Wisecaver J.H."/>
        </authorList>
    </citation>
    <scope>NUCLEOTIDE SEQUENCE</scope>
    <source>
        <strain evidence="1">ECLA1</strain>
    </source>
</reference>
<evidence type="ECO:0008006" key="3">
    <source>
        <dbReference type="Google" id="ProtNLM"/>
    </source>
</evidence>
<evidence type="ECO:0000313" key="1">
    <source>
        <dbReference type="EMBL" id="KAK3782965.1"/>
    </source>
</evidence>
<dbReference type="EMBL" id="JAWDGP010002467">
    <property type="protein sequence ID" value="KAK3782965.1"/>
    <property type="molecule type" value="Genomic_DNA"/>
</dbReference>
<gene>
    <name evidence="1" type="ORF">RRG08_065874</name>
</gene>
<comment type="caution">
    <text evidence="1">The sequence shown here is derived from an EMBL/GenBank/DDBJ whole genome shotgun (WGS) entry which is preliminary data.</text>
</comment>
<name>A0AAE1A8G5_9GAST</name>
<organism evidence="1 2">
    <name type="scientific">Elysia crispata</name>
    <name type="common">lettuce slug</name>
    <dbReference type="NCBI Taxonomy" id="231223"/>
    <lineage>
        <taxon>Eukaryota</taxon>
        <taxon>Metazoa</taxon>
        <taxon>Spiralia</taxon>
        <taxon>Lophotrochozoa</taxon>
        <taxon>Mollusca</taxon>
        <taxon>Gastropoda</taxon>
        <taxon>Heterobranchia</taxon>
        <taxon>Euthyneura</taxon>
        <taxon>Panpulmonata</taxon>
        <taxon>Sacoglossa</taxon>
        <taxon>Placobranchoidea</taxon>
        <taxon>Plakobranchidae</taxon>
        <taxon>Elysia</taxon>
    </lineage>
</organism>